<dbReference type="Pfam" id="PF13403">
    <property type="entry name" value="Hint_2"/>
    <property type="match status" value="1"/>
</dbReference>
<reference evidence="3" key="1">
    <citation type="submission" date="2015-05" db="EMBL/GenBank/DDBJ databases">
        <authorList>
            <person name="Rodrigo-Torres Lidia"/>
            <person name="Arahal R.David."/>
        </authorList>
    </citation>
    <scope>NUCLEOTIDE SEQUENCE [LARGE SCALE GENOMIC DNA]</scope>
    <source>
        <strain evidence="3">CECT 7321</strain>
    </source>
</reference>
<evidence type="ECO:0000313" key="2">
    <source>
        <dbReference type="EMBL" id="CRL10485.1"/>
    </source>
</evidence>
<gene>
    <name evidence="2" type="ORF">NIT7321_01330</name>
</gene>
<evidence type="ECO:0000313" key="3">
    <source>
        <dbReference type="Proteomes" id="UP000043764"/>
    </source>
</evidence>
<dbReference type="InterPro" id="IPR028992">
    <property type="entry name" value="Hedgehog/Intein_dom"/>
</dbReference>
<dbReference type="AlphaFoldDB" id="A0A0H5DG95"/>
<feature type="domain" description="Hedgehog/Intein (Hint)" evidence="1">
    <location>
        <begin position="162"/>
        <end position="308"/>
    </location>
</feature>
<dbReference type="SUPFAM" id="SSF51294">
    <property type="entry name" value="Hedgehog/intein (Hint) domain"/>
    <property type="match status" value="1"/>
</dbReference>
<keyword evidence="3" id="KW-1185">Reference proteome</keyword>
<dbReference type="RefSeq" id="WP_050672944.1">
    <property type="nucleotide sequence ID" value="NZ_CVRL01000013.1"/>
</dbReference>
<dbReference type="Proteomes" id="UP000043764">
    <property type="component" value="Unassembled WGS sequence"/>
</dbReference>
<evidence type="ECO:0000259" key="1">
    <source>
        <dbReference type="Pfam" id="PF13403"/>
    </source>
</evidence>
<dbReference type="STRING" id="481446.NIT7645_02679"/>
<dbReference type="EMBL" id="CVRL01000013">
    <property type="protein sequence ID" value="CRL10485.1"/>
    <property type="molecule type" value="Genomic_DNA"/>
</dbReference>
<accession>A0A0H5DG95</accession>
<protein>
    <recommendedName>
        <fullName evidence="1">Hedgehog/Intein (Hint) domain-containing protein</fullName>
    </recommendedName>
</protein>
<organism evidence="2 3">
    <name type="scientific">Phaeobacter italicus</name>
    <dbReference type="NCBI Taxonomy" id="481446"/>
    <lineage>
        <taxon>Bacteria</taxon>
        <taxon>Pseudomonadati</taxon>
        <taxon>Pseudomonadota</taxon>
        <taxon>Alphaproteobacteria</taxon>
        <taxon>Rhodobacterales</taxon>
        <taxon>Roseobacteraceae</taxon>
        <taxon>Phaeobacter</taxon>
    </lineage>
</organism>
<proteinExistence type="predicted"/>
<dbReference type="InterPro" id="IPR036844">
    <property type="entry name" value="Hint_dom_sf"/>
</dbReference>
<name>A0A0H5DG95_9RHOB</name>
<sequence length="417" mass="44653">MPNYTFKAIYIGTFSDMDPDETNWTSENANALVGMSFGSNQNPLYQQIEDLTLEDADGDGITQENDMGQTSEDVTFQGASSELDSVVEYTVRLSFVGGGRVEATMVALQDDMGRVFLAPYADGSIRNDVFDDAPIKSIKITKLSGDEYMGAYSDRDPNAFVVCFAQGTRLRTPTGEVAVEDMQIGQYLQTLDNGPQPVVWIGQEEVRAAPRTAPIHIAAGALGRDGAGRPLPAVALRVSPQHRVLIASRIAERLFATPEVFVSAKKLLGLDGITQATGAGVVRYWHVMLPAHEVVFADGAPVESFLPGPMALQALSKPCRASLFAKRPGLRAGLGVPSLARPHAKGGKLRLLLQRHEKNGKALVDGDILARHGCDNHNRPGVPGYGHSVLQNLARLRRQRPAFAAPTAGGAGVAVNG</sequence>